<dbReference type="EMBL" id="CP071247">
    <property type="protein sequence ID" value="QSP96600.1"/>
    <property type="molecule type" value="Genomic_DNA"/>
</dbReference>
<gene>
    <name evidence="1" type="ORF">LPB19_15890</name>
</gene>
<keyword evidence="2" id="KW-1185">Reference proteome</keyword>
<evidence type="ECO:0008006" key="3">
    <source>
        <dbReference type="Google" id="ProtNLM"/>
    </source>
</evidence>
<proteinExistence type="predicted"/>
<evidence type="ECO:0000313" key="1">
    <source>
        <dbReference type="EMBL" id="QSP96600.1"/>
    </source>
</evidence>
<protein>
    <recommendedName>
        <fullName evidence="3">MarR family transcriptional regulator</fullName>
    </recommendedName>
</protein>
<evidence type="ECO:0000313" key="2">
    <source>
        <dbReference type="Proteomes" id="UP000663555"/>
    </source>
</evidence>
<name>A0ABX7MW27_9GAMM</name>
<reference evidence="1 2" key="1">
    <citation type="submission" date="2021-03" db="EMBL/GenBank/DDBJ databases">
        <title>Genome sequencing of Marinobacter sp. LPB0319.</title>
        <authorList>
            <person name="Kim J."/>
        </authorList>
    </citation>
    <scope>NUCLEOTIDE SEQUENCE [LARGE SCALE GENOMIC DNA]</scope>
    <source>
        <strain evidence="1 2">LPB0319</strain>
    </source>
</reference>
<organism evidence="1 2">
    <name type="scientific">Marinobacter salinisoli</name>
    <dbReference type="NCBI Taxonomy" id="2769486"/>
    <lineage>
        <taxon>Bacteria</taxon>
        <taxon>Pseudomonadati</taxon>
        <taxon>Pseudomonadota</taxon>
        <taxon>Gammaproteobacteria</taxon>
        <taxon>Pseudomonadales</taxon>
        <taxon>Marinobacteraceae</taxon>
        <taxon>Marinobacter</taxon>
    </lineage>
</organism>
<sequence>MPGGLIPIDQWEFPELSVRRSVKDAVRHISVQLRGGVSRNEQPFQSLDDLPELSESDRNAVAPDPDFSALAATLADLLWRQKNDVPNPRNVSFLVAPPFSGVREALVRWSWLDLDTDTDASAGWVITPPKNLLMSDADAIEWWNEQDLSRPWVIPELADFWLRHMQGLALVRELFRRIAADTAGQGVVGCSSWCWQFWASYAPDLPAAPCTPAPLSASYLGHWLEYLSGDNDEEPVVARMADDGLYVLPTRDKLNGKKIKHSGFLSELAAASRGNHGVALALWRSAIRAEPEEGNDESEDDSSAEKSPSSCCWVVPLDKLSLPAMPKSRDRALGLVLHALLLHDGLDEDSLFLVVGISKHDLTHAVALLQRADIIRYSDAGNRWHVTDLGYPDIRRHLQSWGFPVDGF</sequence>
<dbReference type="Proteomes" id="UP000663555">
    <property type="component" value="Chromosome"/>
</dbReference>
<accession>A0ABX7MW27</accession>